<keyword evidence="6" id="KW-1185">Reference proteome</keyword>
<reference evidence="5" key="2">
    <citation type="submission" date="2019-07" db="EMBL/GenBank/DDBJ databases">
        <authorList>
            <person name="Yang Y."/>
            <person name="Bocs S."/>
            <person name="Baudouin L."/>
        </authorList>
    </citation>
    <scope>NUCLEOTIDE SEQUENCE</scope>
    <source>
        <tissue evidence="5">Spear leaf of Hainan Tall coconut</tissue>
    </source>
</reference>
<keyword evidence="2" id="KW-0804">Transcription</keyword>
<protein>
    <submittedName>
        <fullName evidence="5">Putative scarecrow-like protein 4</fullName>
    </submittedName>
</protein>
<dbReference type="Pfam" id="PF03514">
    <property type="entry name" value="GRAS"/>
    <property type="match status" value="1"/>
</dbReference>
<dbReference type="AlphaFoldDB" id="A0A8K0N092"/>
<evidence type="ECO:0000256" key="1">
    <source>
        <dbReference type="ARBA" id="ARBA00023015"/>
    </source>
</evidence>
<comment type="caution">
    <text evidence="3">Lacks conserved residue(s) required for the propagation of feature annotation.</text>
</comment>
<dbReference type="PROSITE" id="PS50985">
    <property type="entry name" value="GRAS"/>
    <property type="match status" value="1"/>
</dbReference>
<evidence type="ECO:0000256" key="3">
    <source>
        <dbReference type="PROSITE-ProRule" id="PRU01191"/>
    </source>
</evidence>
<gene>
    <name evidence="5" type="ORF">COCNU_04G011760</name>
</gene>
<accession>A0A8K0N092</accession>
<dbReference type="OrthoDB" id="1890360at2759"/>
<evidence type="ECO:0000313" key="5">
    <source>
        <dbReference type="EMBL" id="KAG1338870.1"/>
    </source>
</evidence>
<comment type="caution">
    <text evidence="5">The sequence shown here is derived from an EMBL/GenBank/DDBJ whole genome shotgun (WGS) entry which is preliminary data.</text>
</comment>
<comment type="similarity">
    <text evidence="3">Belongs to the GRAS family.</text>
</comment>
<reference evidence="5" key="1">
    <citation type="journal article" date="2017" name="Gigascience">
        <title>The genome draft of coconut (Cocos nucifera).</title>
        <authorList>
            <person name="Xiao Y."/>
            <person name="Xu P."/>
            <person name="Fan H."/>
            <person name="Baudouin L."/>
            <person name="Xia W."/>
            <person name="Bocs S."/>
            <person name="Xu J."/>
            <person name="Li Q."/>
            <person name="Guo A."/>
            <person name="Zhou L."/>
            <person name="Li J."/>
            <person name="Wu Y."/>
            <person name="Ma Z."/>
            <person name="Armero A."/>
            <person name="Issali A.E."/>
            <person name="Liu N."/>
            <person name="Peng M."/>
            <person name="Yang Y."/>
        </authorList>
    </citation>
    <scope>NUCLEOTIDE SEQUENCE</scope>
    <source>
        <tissue evidence="5">Spear leaf of Hainan Tall coconut</tissue>
    </source>
</reference>
<feature type="compositionally biased region" description="Polar residues" evidence="4">
    <location>
        <begin position="20"/>
        <end position="38"/>
    </location>
</feature>
<evidence type="ECO:0000256" key="4">
    <source>
        <dbReference type="SAM" id="MobiDB-lite"/>
    </source>
</evidence>
<sequence>MVDVHPPNLAPPPQQVPVQTDASPASTFDPPQQKNDSGSGAEVVRDPAVAGNPPSPSPPQLQALLDCAQITDSDPDLAAKSLDKIRESVSDLGDSTERVAFYFAEALFSHLSVATGGPYRKHPSLPPPSTTSYDSSMEDFTLYYKAFNDACPYSKFAQFMVNQAILEATELASEIHIMDFGPARRKFPTSIFLPRFFTMFLMLNVAKCLPFFRKKECSFRGSF</sequence>
<name>A0A8K0N092_COCNU</name>
<organism evidence="5 6">
    <name type="scientific">Cocos nucifera</name>
    <name type="common">Coconut palm</name>
    <dbReference type="NCBI Taxonomy" id="13894"/>
    <lineage>
        <taxon>Eukaryota</taxon>
        <taxon>Viridiplantae</taxon>
        <taxon>Streptophyta</taxon>
        <taxon>Embryophyta</taxon>
        <taxon>Tracheophyta</taxon>
        <taxon>Spermatophyta</taxon>
        <taxon>Magnoliopsida</taxon>
        <taxon>Liliopsida</taxon>
        <taxon>Arecaceae</taxon>
        <taxon>Arecoideae</taxon>
        <taxon>Cocoseae</taxon>
        <taxon>Attaleinae</taxon>
        <taxon>Cocos</taxon>
    </lineage>
</organism>
<proteinExistence type="inferred from homology"/>
<dbReference type="Proteomes" id="UP000797356">
    <property type="component" value="Chromosome 4"/>
</dbReference>
<feature type="region of interest" description="Disordered" evidence="4">
    <location>
        <begin position="1"/>
        <end position="61"/>
    </location>
</feature>
<evidence type="ECO:0000313" key="6">
    <source>
        <dbReference type="Proteomes" id="UP000797356"/>
    </source>
</evidence>
<dbReference type="InterPro" id="IPR005202">
    <property type="entry name" value="TF_GRAS"/>
</dbReference>
<evidence type="ECO:0000256" key="2">
    <source>
        <dbReference type="ARBA" id="ARBA00023163"/>
    </source>
</evidence>
<dbReference type="EMBL" id="CM017875">
    <property type="protein sequence ID" value="KAG1338870.1"/>
    <property type="molecule type" value="Genomic_DNA"/>
</dbReference>
<keyword evidence="1" id="KW-0805">Transcription regulation</keyword>
<dbReference type="PANTHER" id="PTHR31636">
    <property type="entry name" value="OSJNBA0084A10.13 PROTEIN-RELATED"/>
    <property type="match status" value="1"/>
</dbReference>